<comment type="caution">
    <text evidence="2">The sequence shown here is derived from an EMBL/GenBank/DDBJ whole genome shotgun (WGS) entry which is preliminary data.</text>
</comment>
<feature type="compositionally biased region" description="Acidic residues" evidence="1">
    <location>
        <begin position="113"/>
        <end position="127"/>
    </location>
</feature>
<dbReference type="EMBL" id="CADEPI010000238">
    <property type="protein sequence ID" value="CAB3381589.1"/>
    <property type="molecule type" value="Genomic_DNA"/>
</dbReference>
<name>A0A8S1DTV7_9INSE</name>
<evidence type="ECO:0000256" key="1">
    <source>
        <dbReference type="SAM" id="MobiDB-lite"/>
    </source>
</evidence>
<accession>A0A8S1DTV7</accession>
<evidence type="ECO:0000313" key="3">
    <source>
        <dbReference type="Proteomes" id="UP000494165"/>
    </source>
</evidence>
<evidence type="ECO:0000313" key="2">
    <source>
        <dbReference type="EMBL" id="CAB3381589.1"/>
    </source>
</evidence>
<dbReference type="SUPFAM" id="SSF48403">
    <property type="entry name" value="Ankyrin repeat"/>
    <property type="match status" value="1"/>
</dbReference>
<keyword evidence="3" id="KW-1185">Reference proteome</keyword>
<dbReference type="Proteomes" id="UP000494165">
    <property type="component" value="Unassembled WGS sequence"/>
</dbReference>
<dbReference type="AlphaFoldDB" id="A0A8S1DTV7"/>
<gene>
    <name evidence="2" type="ORF">CLODIP_2_CD12199</name>
</gene>
<reference evidence="2 3" key="1">
    <citation type="submission" date="2020-04" db="EMBL/GenBank/DDBJ databases">
        <authorList>
            <person name="Alioto T."/>
            <person name="Alioto T."/>
            <person name="Gomez Garrido J."/>
        </authorList>
    </citation>
    <scope>NUCLEOTIDE SEQUENCE [LARGE SCALE GENOMIC DNA]</scope>
</reference>
<dbReference type="Gene3D" id="1.25.40.20">
    <property type="entry name" value="Ankyrin repeat-containing domain"/>
    <property type="match status" value="1"/>
</dbReference>
<proteinExistence type="predicted"/>
<dbReference type="InterPro" id="IPR036770">
    <property type="entry name" value="Ankyrin_rpt-contain_sf"/>
</dbReference>
<organism evidence="2 3">
    <name type="scientific">Cloeon dipterum</name>
    <dbReference type="NCBI Taxonomy" id="197152"/>
    <lineage>
        <taxon>Eukaryota</taxon>
        <taxon>Metazoa</taxon>
        <taxon>Ecdysozoa</taxon>
        <taxon>Arthropoda</taxon>
        <taxon>Hexapoda</taxon>
        <taxon>Insecta</taxon>
        <taxon>Pterygota</taxon>
        <taxon>Palaeoptera</taxon>
        <taxon>Ephemeroptera</taxon>
        <taxon>Pisciforma</taxon>
        <taxon>Baetidae</taxon>
        <taxon>Cloeon</taxon>
    </lineage>
</organism>
<feature type="region of interest" description="Disordered" evidence="1">
    <location>
        <begin position="111"/>
        <end position="131"/>
    </location>
</feature>
<dbReference type="OrthoDB" id="194358at2759"/>
<protein>
    <submittedName>
        <fullName evidence="2">Uncharacterized protein</fullName>
    </submittedName>
</protein>
<sequence>MSFQKALCIICECPTADGAIFAVHVDKEKLQEWFLNVCGHELAEEIEDEDKICYFCAWQAEFLWKYDGMEDDDLVWWPRNLDFDDAAKELRKYYFEGIVEHCWVQLEEVNVPESEEDETEKEEMESESETHSNILSEKKICLYCGKLFKFSQHLSQHSFKCKRGGKESEKISNMLKSTWLDNVDTRRLLIEAGAVVTTLTDRFGAMALHYAALNPVHGKELVDFFDSKGLYEKKTDKRGLLPLHQTFRVKNVEAAKELLQRRRDERKHRDLLHSSVFEFAKHDASLPPATFPLPFRSGDLSEMSLQKELCLICDCPTADGAIFAVHVDKEKLQEWFLKVCGHELAEKVEDDDKICYFCAWQAEFLWKFDGMVDEDLVWWPRNLDFDDAAKELRKYYFEGIVEQCCVQLEEVDLPESEEDETDKEKALCLICERPTADGAIFAVHVDKKKLQEWFFNVCRHELAEEILDEDKICYFCAWQAEFLWKFDGMSDDDLVWWPRNLDFDDAARELRKYYFEGIVEQCWVQLEEVNLPEGEDVETEKEEAESESETHSNICSQKKICLYCDKGKMSVKISNFLQSVWLDDVDTCRRLIEAGTVVTTLTERFGAMALHYAALNPVHGKELVNFFVSKGLCEKKTDKRGLLPLRPVPEGIPRCQGRDKFVITGH</sequence>